<dbReference type="InterPro" id="IPR013320">
    <property type="entry name" value="ConA-like_dom_sf"/>
</dbReference>
<sequence length="216" mass="23440">MSLSAYYAFDSPSPLIDAGPNMMNATVVGNFSSTNGRRNQAILFNTTNSHVYAAGFTLFSTTNQPFSIAMWIKPIMLNGTLLQVTQSGTVNSGWCTPFVGFSLNGSIVVQTYDLQNTLPSIIGPIIMPDTWLYIVETFSQENGLSLYLNGSLYQTRSVSSYYGSSTGTNYVIIGSNLGGNCYSGDISMGQYQGAIDELRIYSRELSATDVAILANW</sequence>
<evidence type="ECO:0008006" key="4">
    <source>
        <dbReference type="Google" id="ProtNLM"/>
    </source>
</evidence>
<dbReference type="Proteomes" id="UP000681722">
    <property type="component" value="Unassembled WGS sequence"/>
</dbReference>
<dbReference type="AlphaFoldDB" id="A0A814ULD9"/>
<gene>
    <name evidence="1" type="ORF">GPM918_LOCUS22462</name>
    <name evidence="2" type="ORF">SRO942_LOCUS22460</name>
</gene>
<accession>A0A814ULD9</accession>
<protein>
    <recommendedName>
        <fullName evidence="4">LamG-like jellyroll fold domain-containing protein</fullName>
    </recommendedName>
</protein>
<reference evidence="1" key="1">
    <citation type="submission" date="2021-02" db="EMBL/GenBank/DDBJ databases">
        <authorList>
            <person name="Nowell W R."/>
        </authorList>
    </citation>
    <scope>NUCLEOTIDE SEQUENCE</scope>
</reference>
<evidence type="ECO:0000313" key="2">
    <source>
        <dbReference type="EMBL" id="CAF3940430.1"/>
    </source>
</evidence>
<organism evidence="1 3">
    <name type="scientific">Didymodactylos carnosus</name>
    <dbReference type="NCBI Taxonomy" id="1234261"/>
    <lineage>
        <taxon>Eukaryota</taxon>
        <taxon>Metazoa</taxon>
        <taxon>Spiralia</taxon>
        <taxon>Gnathifera</taxon>
        <taxon>Rotifera</taxon>
        <taxon>Eurotatoria</taxon>
        <taxon>Bdelloidea</taxon>
        <taxon>Philodinida</taxon>
        <taxon>Philodinidae</taxon>
        <taxon>Didymodactylos</taxon>
    </lineage>
</organism>
<dbReference type="EMBL" id="CAJNOQ010007706">
    <property type="protein sequence ID" value="CAF1176399.1"/>
    <property type="molecule type" value="Genomic_DNA"/>
</dbReference>
<dbReference type="OrthoDB" id="347083at2759"/>
<dbReference type="Proteomes" id="UP000663829">
    <property type="component" value="Unassembled WGS sequence"/>
</dbReference>
<proteinExistence type="predicted"/>
<evidence type="ECO:0000313" key="3">
    <source>
        <dbReference type="Proteomes" id="UP000663829"/>
    </source>
</evidence>
<name>A0A814ULD9_9BILA</name>
<dbReference type="Pfam" id="PF13385">
    <property type="entry name" value="Laminin_G_3"/>
    <property type="match status" value="1"/>
</dbReference>
<keyword evidence="3" id="KW-1185">Reference proteome</keyword>
<dbReference type="EMBL" id="CAJOBC010007706">
    <property type="protein sequence ID" value="CAF3940430.1"/>
    <property type="molecule type" value="Genomic_DNA"/>
</dbReference>
<dbReference type="Gene3D" id="2.60.120.200">
    <property type="match status" value="1"/>
</dbReference>
<evidence type="ECO:0000313" key="1">
    <source>
        <dbReference type="EMBL" id="CAF1176399.1"/>
    </source>
</evidence>
<comment type="caution">
    <text evidence="1">The sequence shown here is derived from an EMBL/GenBank/DDBJ whole genome shotgun (WGS) entry which is preliminary data.</text>
</comment>
<dbReference type="SUPFAM" id="SSF49899">
    <property type="entry name" value="Concanavalin A-like lectins/glucanases"/>
    <property type="match status" value="1"/>
</dbReference>